<name>A0A0P5J2F8_9CRUS</name>
<dbReference type="InterPro" id="IPR040204">
    <property type="entry name" value="UBR7"/>
</dbReference>
<dbReference type="EMBL" id="GDIQ01071063">
    <property type="protein sequence ID" value="JAN23674.1"/>
    <property type="molecule type" value="Transcribed_RNA"/>
</dbReference>
<evidence type="ECO:0000256" key="3">
    <source>
        <dbReference type="ARBA" id="ARBA00022833"/>
    </source>
</evidence>
<dbReference type="PANTHER" id="PTHR13513">
    <property type="entry name" value="E3 UBIQUITIN-PROTEIN LIGASE UBR7"/>
    <property type="match status" value="1"/>
</dbReference>
<sequence length="366" mass="41908">MACPDNKEPTTGCEAGKIVDDEEDNGVTLEEILEEEAQLEEDANAVLGGSDDANCTYHLGYVNRQALYACVTCRQQSGDLAQLAGVCLACSYHCHDGHELIELYTKRNFCCDCGNSKFPFTKCTLATEKSELNENNSYNHNFLGKYCTCQKPYPDPDDTNPDEMVQCIMCEDWHHNKHLGSSPPPDQDYSEMICGQCMEKYPFLNAYVLPVESDQLSLACKLEAKTIEKEQLNLKKATFWPEGWRNRLCRCEKCLALYADKKIQYLTDDQDTVEHYEQKGKMACVNRPSNNERLMEALSSLDRIQQVEAITEYQSFAAELKDYLKTFADNKRVVREEDITEFFGRLKERKRRRLDGESTGMPHFCR</sequence>
<organism evidence="4">
    <name type="scientific">Daphnia magna</name>
    <dbReference type="NCBI Taxonomy" id="35525"/>
    <lineage>
        <taxon>Eukaryota</taxon>
        <taxon>Metazoa</taxon>
        <taxon>Ecdysozoa</taxon>
        <taxon>Arthropoda</taxon>
        <taxon>Crustacea</taxon>
        <taxon>Branchiopoda</taxon>
        <taxon>Diplostraca</taxon>
        <taxon>Cladocera</taxon>
        <taxon>Anomopoda</taxon>
        <taxon>Daphniidae</taxon>
        <taxon>Daphnia</taxon>
    </lineage>
</organism>
<evidence type="ECO:0000313" key="4">
    <source>
        <dbReference type="EMBL" id="JAN23674.1"/>
    </source>
</evidence>
<dbReference type="InterPro" id="IPR003126">
    <property type="entry name" value="Znf_UBR"/>
</dbReference>
<dbReference type="GO" id="GO:0008270">
    <property type="term" value="F:zinc ion binding"/>
    <property type="evidence" value="ECO:0007669"/>
    <property type="project" value="UniProtKB-KW"/>
</dbReference>
<dbReference type="SUPFAM" id="SSF57903">
    <property type="entry name" value="FYVE/PHD zinc finger"/>
    <property type="match status" value="1"/>
</dbReference>
<dbReference type="Pfam" id="PF02207">
    <property type="entry name" value="zf-UBR"/>
    <property type="match status" value="1"/>
</dbReference>
<dbReference type="GO" id="GO:0016874">
    <property type="term" value="F:ligase activity"/>
    <property type="evidence" value="ECO:0007669"/>
    <property type="project" value="UniProtKB-KW"/>
</dbReference>
<dbReference type="GO" id="GO:0061630">
    <property type="term" value="F:ubiquitin protein ligase activity"/>
    <property type="evidence" value="ECO:0007669"/>
    <property type="project" value="InterPro"/>
</dbReference>
<protein>
    <submittedName>
        <fullName evidence="4">E3 ubiquitin-protein ligase UBR7</fullName>
    </submittedName>
</protein>
<reference evidence="4" key="1">
    <citation type="submission" date="2015-10" db="EMBL/GenBank/DDBJ databases">
        <title>EvidentialGene: Evidence-directed Construction of Complete mRNA Transcriptomes without Genomes.</title>
        <authorList>
            <person name="Gilbert D.G."/>
        </authorList>
    </citation>
    <scope>NUCLEOTIDE SEQUENCE</scope>
</reference>
<dbReference type="InterPro" id="IPR011011">
    <property type="entry name" value="Znf_FYVE_PHD"/>
</dbReference>
<keyword evidence="1" id="KW-0479">Metal-binding</keyword>
<evidence type="ECO:0000256" key="2">
    <source>
        <dbReference type="ARBA" id="ARBA00022771"/>
    </source>
</evidence>
<keyword evidence="2" id="KW-0863">Zinc-finger</keyword>
<evidence type="ECO:0000256" key="1">
    <source>
        <dbReference type="ARBA" id="ARBA00022723"/>
    </source>
</evidence>
<dbReference type="PANTHER" id="PTHR13513:SF9">
    <property type="entry name" value="E3 UBIQUITIN-PROTEIN LIGASE UBR7-RELATED"/>
    <property type="match status" value="1"/>
</dbReference>
<dbReference type="AlphaFoldDB" id="A0A0P5J2F8"/>
<accession>A0A0P5J2F8</accession>
<dbReference type="Gene3D" id="3.30.40.10">
    <property type="entry name" value="Zinc/RING finger domain, C3HC4 (zinc finger)"/>
    <property type="match status" value="1"/>
</dbReference>
<keyword evidence="3" id="KW-0862">Zinc</keyword>
<dbReference type="CDD" id="cd15542">
    <property type="entry name" value="PHD_UBR7"/>
    <property type="match status" value="1"/>
</dbReference>
<dbReference type="InterPro" id="IPR013083">
    <property type="entry name" value="Znf_RING/FYVE/PHD"/>
</dbReference>
<dbReference type="SMART" id="SM00396">
    <property type="entry name" value="ZnF_UBR1"/>
    <property type="match status" value="1"/>
</dbReference>
<dbReference type="OrthoDB" id="10262564at2759"/>
<dbReference type="GO" id="GO:0005737">
    <property type="term" value="C:cytoplasm"/>
    <property type="evidence" value="ECO:0007669"/>
    <property type="project" value="TreeGrafter"/>
</dbReference>
<dbReference type="PROSITE" id="PS51157">
    <property type="entry name" value="ZF_UBR"/>
    <property type="match status" value="1"/>
</dbReference>
<keyword evidence="4" id="KW-0436">Ligase</keyword>
<dbReference type="CDD" id="cd19677">
    <property type="entry name" value="UBR-box_UBR7"/>
    <property type="match status" value="1"/>
</dbReference>
<proteinExistence type="predicted"/>
<dbReference type="InterPro" id="IPR047506">
    <property type="entry name" value="UBR7-like_UBR-box"/>
</dbReference>